<dbReference type="PANTHER" id="PTHR38166">
    <property type="entry name" value="C2H2-TYPE DOMAIN-CONTAINING PROTEIN-RELATED"/>
    <property type="match status" value="1"/>
</dbReference>
<evidence type="ECO:0000313" key="2">
    <source>
        <dbReference type="EMBL" id="AEO62950.1"/>
    </source>
</evidence>
<dbReference type="Proteomes" id="UP000008181">
    <property type="component" value="Chromosome 1"/>
</dbReference>
<dbReference type="eggNOG" id="ENOG502RJ5J">
    <property type="taxonomic scope" value="Eukaryota"/>
</dbReference>
<evidence type="ECO:0000313" key="3">
    <source>
        <dbReference type="Proteomes" id="UP000008181"/>
    </source>
</evidence>
<feature type="compositionally biased region" description="Low complexity" evidence="1">
    <location>
        <begin position="1"/>
        <end position="14"/>
    </location>
</feature>
<accession>G2QV63</accession>
<gene>
    <name evidence="2" type="ORF">THITE_2084460</name>
</gene>
<sequence>MPRRAPLVPVAPAAHFHTPSTHPSDPPQDSGNTAPDNGGYPRQPSPDRHDQPSEPDSEDDTDGEDDDSVEEYHETDGGVRGKAQPSLSRPLGCPYRKRNPARFNIRDHPKCTKPFADISRLKRHIFACHMKAEAHKSPLCRQASQSDDVENGITADIYHQLIDRKNCTKVCTYGDLWRVLFPDDTHVPSPYYERCIPMDLVESTKVAENAWLRPHEREKAQKQMADIIRSDEWSDPDALASRLWDAAHASDLSSFANCLKEFQDTVLQQATDSPRASAPARVDSRTSEPAIIKCKRYVIRMTNFFCCTESALVTRRGNPSRNPPLGSIRFSVRRPAALAQAVVDSTRAAKPAEPSTAP</sequence>
<dbReference type="OrthoDB" id="610608at2759"/>
<protein>
    <recommendedName>
        <fullName evidence="4">C2H2-type domain-containing protein</fullName>
    </recommendedName>
</protein>
<dbReference type="EMBL" id="CP003009">
    <property type="protein sequence ID" value="AEO62950.1"/>
    <property type="molecule type" value="Genomic_DNA"/>
</dbReference>
<name>G2QV63_THETT</name>
<dbReference type="AlphaFoldDB" id="G2QV63"/>
<reference evidence="2 3" key="1">
    <citation type="journal article" date="2011" name="Nat. Biotechnol.">
        <title>Comparative genomic analysis of the thermophilic biomass-degrading fungi Myceliophthora thermophila and Thielavia terrestris.</title>
        <authorList>
            <person name="Berka R.M."/>
            <person name="Grigoriev I.V."/>
            <person name="Otillar R."/>
            <person name="Salamov A."/>
            <person name="Grimwood J."/>
            <person name="Reid I."/>
            <person name="Ishmael N."/>
            <person name="John T."/>
            <person name="Darmond C."/>
            <person name="Moisan M.-C."/>
            <person name="Henrissat B."/>
            <person name="Coutinho P.M."/>
            <person name="Lombard V."/>
            <person name="Natvig D.O."/>
            <person name="Lindquist E."/>
            <person name="Schmutz J."/>
            <person name="Lucas S."/>
            <person name="Harris P."/>
            <person name="Powlowski J."/>
            <person name="Bellemare A."/>
            <person name="Taylor D."/>
            <person name="Butler G."/>
            <person name="de Vries R.P."/>
            <person name="Allijn I.E."/>
            <person name="van den Brink J."/>
            <person name="Ushinsky S."/>
            <person name="Storms R."/>
            <person name="Powell A.J."/>
            <person name="Paulsen I.T."/>
            <person name="Elbourne L.D.H."/>
            <person name="Baker S.E."/>
            <person name="Magnuson J."/>
            <person name="LaBoissiere S."/>
            <person name="Clutterbuck A.J."/>
            <person name="Martinez D."/>
            <person name="Wogulis M."/>
            <person name="de Leon A.L."/>
            <person name="Rey M.W."/>
            <person name="Tsang A."/>
        </authorList>
    </citation>
    <scope>NUCLEOTIDE SEQUENCE [LARGE SCALE GENOMIC DNA]</scope>
    <source>
        <strain evidence="3">ATCC 38088 / NRRL 8126</strain>
    </source>
</reference>
<dbReference type="KEGG" id="ttt:THITE_2084460"/>
<proteinExistence type="predicted"/>
<dbReference type="GeneID" id="11517704"/>
<evidence type="ECO:0000256" key="1">
    <source>
        <dbReference type="SAM" id="MobiDB-lite"/>
    </source>
</evidence>
<feature type="compositionally biased region" description="Basic and acidic residues" evidence="1">
    <location>
        <begin position="70"/>
        <end position="79"/>
    </location>
</feature>
<dbReference type="STRING" id="578455.G2QV63"/>
<dbReference type="HOGENOM" id="CLU_774298_0_0_1"/>
<organism evidence="2 3">
    <name type="scientific">Thermothielavioides terrestris (strain ATCC 38088 / NRRL 8126)</name>
    <name type="common">Thielavia terrestris</name>
    <dbReference type="NCBI Taxonomy" id="578455"/>
    <lineage>
        <taxon>Eukaryota</taxon>
        <taxon>Fungi</taxon>
        <taxon>Dikarya</taxon>
        <taxon>Ascomycota</taxon>
        <taxon>Pezizomycotina</taxon>
        <taxon>Sordariomycetes</taxon>
        <taxon>Sordariomycetidae</taxon>
        <taxon>Sordariales</taxon>
        <taxon>Chaetomiaceae</taxon>
        <taxon>Thermothielavioides</taxon>
        <taxon>Thermothielavioides terrestris</taxon>
    </lineage>
</organism>
<dbReference type="RefSeq" id="XP_003649286.1">
    <property type="nucleotide sequence ID" value="XM_003649238.1"/>
</dbReference>
<keyword evidence="3" id="KW-1185">Reference proteome</keyword>
<feature type="compositionally biased region" description="Acidic residues" evidence="1">
    <location>
        <begin position="53"/>
        <end position="69"/>
    </location>
</feature>
<feature type="region of interest" description="Disordered" evidence="1">
    <location>
        <begin position="1"/>
        <end position="95"/>
    </location>
</feature>
<feature type="compositionally biased region" description="Polar residues" evidence="1">
    <location>
        <begin position="18"/>
        <end position="35"/>
    </location>
</feature>
<evidence type="ECO:0008006" key="4">
    <source>
        <dbReference type="Google" id="ProtNLM"/>
    </source>
</evidence>
<dbReference type="PANTHER" id="PTHR38166:SF1">
    <property type="entry name" value="C2H2-TYPE DOMAIN-CONTAINING PROTEIN"/>
    <property type="match status" value="1"/>
</dbReference>